<protein>
    <recommendedName>
        <fullName evidence="3">Transposase</fullName>
    </recommendedName>
</protein>
<name>A0A9P6DS05_9AGAM</name>
<evidence type="ECO:0000313" key="2">
    <source>
        <dbReference type="Proteomes" id="UP000886523"/>
    </source>
</evidence>
<keyword evidence="2" id="KW-1185">Reference proteome</keyword>
<dbReference type="EMBL" id="MU129046">
    <property type="protein sequence ID" value="KAF9508973.1"/>
    <property type="molecule type" value="Genomic_DNA"/>
</dbReference>
<sequence length="142" mass="16072">MCGKKWSDDLRWAVIRMHKDVPRGTISRYTGMSRRTIQHVISTFKMVGCVNLPGTTKQGRPHILSQGNVNYLKATLDRTPDTYLDELRDDIEDNCGAPNVSLSTIWRTLQRSGITRKKACLHTVEGIKLTSRILDDMSSHST</sequence>
<accession>A0A9P6DS05</accession>
<dbReference type="InterPro" id="IPR009057">
    <property type="entry name" value="Homeodomain-like_sf"/>
</dbReference>
<evidence type="ECO:0000313" key="1">
    <source>
        <dbReference type="EMBL" id="KAF9508973.1"/>
    </source>
</evidence>
<dbReference type="SUPFAM" id="SSF46689">
    <property type="entry name" value="Homeodomain-like"/>
    <property type="match status" value="1"/>
</dbReference>
<evidence type="ECO:0008006" key="3">
    <source>
        <dbReference type="Google" id="ProtNLM"/>
    </source>
</evidence>
<dbReference type="Gene3D" id="1.10.10.10">
    <property type="entry name" value="Winged helix-like DNA-binding domain superfamily/Winged helix DNA-binding domain"/>
    <property type="match status" value="1"/>
</dbReference>
<organism evidence="1 2">
    <name type="scientific">Hydnum rufescens UP504</name>
    <dbReference type="NCBI Taxonomy" id="1448309"/>
    <lineage>
        <taxon>Eukaryota</taxon>
        <taxon>Fungi</taxon>
        <taxon>Dikarya</taxon>
        <taxon>Basidiomycota</taxon>
        <taxon>Agaricomycotina</taxon>
        <taxon>Agaricomycetes</taxon>
        <taxon>Cantharellales</taxon>
        <taxon>Hydnaceae</taxon>
        <taxon>Hydnum</taxon>
    </lineage>
</organism>
<proteinExistence type="predicted"/>
<dbReference type="Proteomes" id="UP000886523">
    <property type="component" value="Unassembled WGS sequence"/>
</dbReference>
<dbReference type="InterPro" id="IPR036388">
    <property type="entry name" value="WH-like_DNA-bd_sf"/>
</dbReference>
<dbReference type="OrthoDB" id="3264182at2759"/>
<dbReference type="AlphaFoldDB" id="A0A9P6DS05"/>
<comment type="caution">
    <text evidence="1">The sequence shown here is derived from an EMBL/GenBank/DDBJ whole genome shotgun (WGS) entry which is preliminary data.</text>
</comment>
<gene>
    <name evidence="1" type="ORF">BS47DRAFT_1302095</name>
</gene>
<reference evidence="1" key="1">
    <citation type="journal article" date="2020" name="Nat. Commun.">
        <title>Large-scale genome sequencing of mycorrhizal fungi provides insights into the early evolution of symbiotic traits.</title>
        <authorList>
            <person name="Miyauchi S."/>
            <person name="Kiss E."/>
            <person name="Kuo A."/>
            <person name="Drula E."/>
            <person name="Kohler A."/>
            <person name="Sanchez-Garcia M."/>
            <person name="Morin E."/>
            <person name="Andreopoulos B."/>
            <person name="Barry K.W."/>
            <person name="Bonito G."/>
            <person name="Buee M."/>
            <person name="Carver A."/>
            <person name="Chen C."/>
            <person name="Cichocki N."/>
            <person name="Clum A."/>
            <person name="Culley D."/>
            <person name="Crous P.W."/>
            <person name="Fauchery L."/>
            <person name="Girlanda M."/>
            <person name="Hayes R.D."/>
            <person name="Keri Z."/>
            <person name="LaButti K."/>
            <person name="Lipzen A."/>
            <person name="Lombard V."/>
            <person name="Magnuson J."/>
            <person name="Maillard F."/>
            <person name="Murat C."/>
            <person name="Nolan M."/>
            <person name="Ohm R.A."/>
            <person name="Pangilinan J."/>
            <person name="Pereira M.F."/>
            <person name="Perotto S."/>
            <person name="Peter M."/>
            <person name="Pfister S."/>
            <person name="Riley R."/>
            <person name="Sitrit Y."/>
            <person name="Stielow J.B."/>
            <person name="Szollosi G."/>
            <person name="Zifcakova L."/>
            <person name="Stursova M."/>
            <person name="Spatafora J.W."/>
            <person name="Tedersoo L."/>
            <person name="Vaario L.M."/>
            <person name="Yamada A."/>
            <person name="Yan M."/>
            <person name="Wang P."/>
            <person name="Xu J."/>
            <person name="Bruns T."/>
            <person name="Baldrian P."/>
            <person name="Vilgalys R."/>
            <person name="Dunand C."/>
            <person name="Henrissat B."/>
            <person name="Grigoriev I.V."/>
            <person name="Hibbett D."/>
            <person name="Nagy L.G."/>
            <person name="Martin F.M."/>
        </authorList>
    </citation>
    <scope>NUCLEOTIDE SEQUENCE</scope>
    <source>
        <strain evidence="1">UP504</strain>
    </source>
</reference>